<evidence type="ECO:0000256" key="1">
    <source>
        <dbReference type="ARBA" id="ARBA00004141"/>
    </source>
</evidence>
<proteinExistence type="inferred from homology"/>
<dbReference type="Proteomes" id="UP000608345">
    <property type="component" value="Unassembled WGS sequence"/>
</dbReference>
<dbReference type="GO" id="GO:0006605">
    <property type="term" value="P:protein targeting"/>
    <property type="evidence" value="ECO:0007669"/>
    <property type="project" value="UniProtKB-UniRule"/>
</dbReference>
<keyword evidence="10" id="KW-1003">Cell membrane</keyword>
<dbReference type="PIRSF" id="PIRSF004557">
    <property type="entry name" value="SecY"/>
    <property type="match status" value="1"/>
</dbReference>
<reference evidence="14" key="2">
    <citation type="submission" date="2020-09" db="EMBL/GenBank/DDBJ databases">
        <authorList>
            <person name="Sun Q."/>
            <person name="Kim S."/>
        </authorList>
    </citation>
    <scope>NUCLEOTIDE SEQUENCE</scope>
    <source>
        <strain evidence="14">KCTC 23732</strain>
    </source>
</reference>
<dbReference type="GO" id="GO:0043952">
    <property type="term" value="P:protein transport by the Sec complex"/>
    <property type="evidence" value="ECO:0007669"/>
    <property type="project" value="UniProtKB-UniRule"/>
</dbReference>
<evidence type="ECO:0000256" key="12">
    <source>
        <dbReference type="RuleBase" id="RU003484"/>
    </source>
</evidence>
<comment type="subcellular location">
    <subcellularLocation>
        <location evidence="10">Cell membrane</location>
        <topology evidence="10">Multi-pass membrane protein</topology>
    </subcellularLocation>
    <subcellularLocation>
        <location evidence="1 12">Membrane</location>
        <topology evidence="1 12">Multi-pass membrane protein</topology>
    </subcellularLocation>
</comment>
<dbReference type="RefSeq" id="WP_189384632.1">
    <property type="nucleotide sequence ID" value="NZ_BAABFY010000053.1"/>
</dbReference>
<evidence type="ECO:0000256" key="9">
    <source>
        <dbReference type="ARBA" id="ARBA00039733"/>
    </source>
</evidence>
<evidence type="ECO:0000256" key="2">
    <source>
        <dbReference type="ARBA" id="ARBA00005751"/>
    </source>
</evidence>
<dbReference type="InterPro" id="IPR002208">
    <property type="entry name" value="SecY/SEC61-alpha"/>
</dbReference>
<evidence type="ECO:0000256" key="13">
    <source>
        <dbReference type="RuleBase" id="RU004349"/>
    </source>
</evidence>
<feature type="transmembrane region" description="Helical" evidence="10">
    <location>
        <begin position="271"/>
        <end position="292"/>
    </location>
</feature>
<dbReference type="SUPFAM" id="SSF103491">
    <property type="entry name" value="Preprotein translocase SecY subunit"/>
    <property type="match status" value="1"/>
</dbReference>
<evidence type="ECO:0000256" key="4">
    <source>
        <dbReference type="ARBA" id="ARBA00022692"/>
    </source>
</evidence>
<comment type="function">
    <text evidence="10 11">The central subunit of the protein translocation channel SecYEG. Consists of two halves formed by TMs 1-5 and 6-10. These two domains form a lateral gate at the front which open onto the bilayer between TMs 2 and 7, and are clamped together by SecE at the back. The channel is closed by both a pore ring composed of hydrophobic SecY resides and a short helix (helix 2A) on the extracellular side of the membrane which forms a plug. The plug probably moves laterally to allow the channel to open. The ring and the pore may move independently.</text>
</comment>
<evidence type="ECO:0000256" key="8">
    <source>
        <dbReference type="ARBA" id="ARBA00023136"/>
    </source>
</evidence>
<keyword evidence="3 10" id="KW-0813">Transport</keyword>
<comment type="caution">
    <text evidence="14">The sequence shown here is derived from an EMBL/GenBank/DDBJ whole genome shotgun (WGS) entry which is preliminary data.</text>
</comment>
<feature type="transmembrane region" description="Helical" evidence="10">
    <location>
        <begin position="119"/>
        <end position="139"/>
    </location>
</feature>
<keyword evidence="5 10" id="KW-0653">Protein transport</keyword>
<accession>A0A918JLT7</accession>
<feature type="transmembrane region" description="Helical" evidence="10">
    <location>
        <begin position="151"/>
        <end position="172"/>
    </location>
</feature>
<dbReference type="NCBIfam" id="TIGR00967">
    <property type="entry name" value="3a0501s007"/>
    <property type="match status" value="1"/>
</dbReference>
<feature type="transmembrane region" description="Helical" evidence="10">
    <location>
        <begin position="75"/>
        <end position="99"/>
    </location>
</feature>
<reference evidence="14" key="1">
    <citation type="journal article" date="2014" name="Int. J. Syst. Evol. Microbiol.">
        <title>Complete genome sequence of Corynebacterium casei LMG S-19264T (=DSM 44701T), isolated from a smear-ripened cheese.</title>
        <authorList>
            <consortium name="US DOE Joint Genome Institute (JGI-PGF)"/>
            <person name="Walter F."/>
            <person name="Albersmeier A."/>
            <person name="Kalinowski J."/>
            <person name="Ruckert C."/>
        </authorList>
    </citation>
    <scope>NUCLEOTIDE SEQUENCE</scope>
    <source>
        <strain evidence="14">KCTC 23732</strain>
    </source>
</reference>
<dbReference type="AlphaFoldDB" id="A0A918JLT7"/>
<keyword evidence="15" id="KW-1185">Reference proteome</keyword>
<dbReference type="PRINTS" id="PR00303">
    <property type="entry name" value="SECYTRNLCASE"/>
</dbReference>
<feature type="transmembrane region" description="Helical" evidence="10">
    <location>
        <begin position="184"/>
        <end position="204"/>
    </location>
</feature>
<dbReference type="Pfam" id="PF00344">
    <property type="entry name" value="SecY"/>
    <property type="match status" value="1"/>
</dbReference>
<keyword evidence="8 10" id="KW-0472">Membrane</keyword>
<sequence>MAKAQAAGKAGSGKKYGDLKQRLVFLILALVVYRFGTHIPVPGINPGAMQDLFNTQSDGILGLFNMFSGGALERFSVFALGIMPYISASIIMQLVTAVVPSLEALKKEGESGRRKITQYTRYFTVVLALVQSFGIAATLQAQPNLVITPGAMFVFTTVVTLVTGTMFVMWLGEQITERGLGNGISILIFAGIVAGLPTALASMFELVSQNQIGTVAALFIFALVVAITALVVFVERGQRRITVNYAKRQVGNKIYGGQSSHLPLKLNMAGVIPPIFASSIILFPATIANWFSSAGQVRWLSDISAALQPGQPLYVTVFTALIIFFCFFYTALVFNSRETADNLKKSGAFVPGIRPGQQTAKYIDKILMRLTLVGAIYITLVCLVPEFLRMQWQNVPFYLGGTSLLIIVVVTMDFMAQVQAYMMSHQYDSLLKKTSFKGTNLPMR</sequence>
<gene>
    <name evidence="10 14" type="primary">secY</name>
    <name evidence="14" type="ORF">GCM10011450_12850</name>
</gene>
<name>A0A918JLT7_9BURK</name>
<feature type="transmembrane region" description="Helical" evidence="10">
    <location>
        <begin position="366"/>
        <end position="389"/>
    </location>
</feature>
<feature type="transmembrane region" description="Helical" evidence="10">
    <location>
        <begin position="216"/>
        <end position="234"/>
    </location>
</feature>
<keyword evidence="7 10" id="KW-0811">Translocation</keyword>
<dbReference type="GO" id="GO:0005886">
    <property type="term" value="C:plasma membrane"/>
    <property type="evidence" value="ECO:0007669"/>
    <property type="project" value="UniProtKB-SubCell"/>
</dbReference>
<feature type="transmembrane region" description="Helical" evidence="10">
    <location>
        <begin position="395"/>
        <end position="416"/>
    </location>
</feature>
<dbReference type="Gene3D" id="1.10.3370.10">
    <property type="entry name" value="SecY subunit domain"/>
    <property type="match status" value="1"/>
</dbReference>
<dbReference type="PROSITE" id="PS00755">
    <property type="entry name" value="SECY_1"/>
    <property type="match status" value="1"/>
</dbReference>
<comment type="subunit">
    <text evidence="10">Component of the Sec protein translocase complex. Heterotrimer consisting of SecY, SecE and SecG subunits. The heterotrimers can form oligomers, although 1 heterotrimer is thought to be able to translocate proteins. Interacts with the ribosome. Interacts with SecDF, and other proteins may be involved. Interacts with SecA.</text>
</comment>
<protein>
    <recommendedName>
        <fullName evidence="9 10">Protein translocase subunit SecY</fullName>
    </recommendedName>
</protein>
<evidence type="ECO:0000256" key="11">
    <source>
        <dbReference type="RuleBase" id="RU000537"/>
    </source>
</evidence>
<evidence type="ECO:0000313" key="14">
    <source>
        <dbReference type="EMBL" id="GGW84299.1"/>
    </source>
</evidence>
<dbReference type="HAMAP" id="MF_01465">
    <property type="entry name" value="SecY"/>
    <property type="match status" value="1"/>
</dbReference>
<dbReference type="FunFam" id="1.10.3370.10:FF:000001">
    <property type="entry name" value="Preprotein translocase subunit SecY"/>
    <property type="match status" value="1"/>
</dbReference>
<dbReference type="PROSITE" id="PS00756">
    <property type="entry name" value="SECY_2"/>
    <property type="match status" value="1"/>
</dbReference>
<dbReference type="InterPro" id="IPR026593">
    <property type="entry name" value="SecY"/>
</dbReference>
<feature type="transmembrane region" description="Helical" evidence="10">
    <location>
        <begin position="312"/>
        <end position="334"/>
    </location>
</feature>
<dbReference type="InterPro" id="IPR030659">
    <property type="entry name" value="SecY_CS"/>
</dbReference>
<evidence type="ECO:0000256" key="5">
    <source>
        <dbReference type="ARBA" id="ARBA00022927"/>
    </source>
</evidence>
<dbReference type="PANTHER" id="PTHR10906">
    <property type="entry name" value="SECY/SEC61-ALPHA FAMILY MEMBER"/>
    <property type="match status" value="1"/>
</dbReference>
<keyword evidence="6 10" id="KW-1133">Transmembrane helix</keyword>
<evidence type="ECO:0000256" key="6">
    <source>
        <dbReference type="ARBA" id="ARBA00022989"/>
    </source>
</evidence>
<evidence type="ECO:0000256" key="10">
    <source>
        <dbReference type="HAMAP-Rule" id="MF_01465"/>
    </source>
</evidence>
<evidence type="ECO:0000256" key="7">
    <source>
        <dbReference type="ARBA" id="ARBA00023010"/>
    </source>
</evidence>
<comment type="similarity">
    <text evidence="2 10 13">Belongs to the SecY/SEC61-alpha family.</text>
</comment>
<dbReference type="InterPro" id="IPR023201">
    <property type="entry name" value="SecY_dom_sf"/>
</dbReference>
<dbReference type="EMBL" id="BMYS01000007">
    <property type="protein sequence ID" value="GGW84299.1"/>
    <property type="molecule type" value="Genomic_DNA"/>
</dbReference>
<evidence type="ECO:0000313" key="15">
    <source>
        <dbReference type="Proteomes" id="UP000608345"/>
    </source>
</evidence>
<dbReference type="GO" id="GO:0065002">
    <property type="term" value="P:intracellular protein transmembrane transport"/>
    <property type="evidence" value="ECO:0007669"/>
    <property type="project" value="UniProtKB-UniRule"/>
</dbReference>
<evidence type="ECO:0000256" key="3">
    <source>
        <dbReference type="ARBA" id="ARBA00022448"/>
    </source>
</evidence>
<organism evidence="14 15">
    <name type="scientific">Advenella faeciporci</name>
    <dbReference type="NCBI Taxonomy" id="797535"/>
    <lineage>
        <taxon>Bacteria</taxon>
        <taxon>Pseudomonadati</taxon>
        <taxon>Pseudomonadota</taxon>
        <taxon>Betaproteobacteria</taxon>
        <taxon>Burkholderiales</taxon>
        <taxon>Alcaligenaceae</taxon>
    </lineage>
</organism>
<feature type="transmembrane region" description="Helical" evidence="10">
    <location>
        <begin position="23"/>
        <end position="41"/>
    </location>
</feature>
<keyword evidence="4 10" id="KW-0812">Transmembrane</keyword>